<comment type="similarity">
    <text evidence="1">Belongs to the bacterial solute-binding protein 1 family.</text>
</comment>
<evidence type="ECO:0000256" key="1">
    <source>
        <dbReference type="ARBA" id="ARBA00008520"/>
    </source>
</evidence>
<comment type="caution">
    <text evidence="4">The sequence shown here is derived from an EMBL/GenBank/DDBJ whole genome shotgun (WGS) entry which is preliminary data.</text>
</comment>
<keyword evidence="2" id="KW-0813">Transport</keyword>
<dbReference type="Gene3D" id="3.40.190.10">
    <property type="entry name" value="Periplasmic binding protein-like II"/>
    <property type="match status" value="2"/>
</dbReference>
<dbReference type="InterPro" id="IPR006059">
    <property type="entry name" value="SBP"/>
</dbReference>
<dbReference type="Pfam" id="PF13416">
    <property type="entry name" value="SBP_bac_8"/>
    <property type="match status" value="1"/>
</dbReference>
<keyword evidence="3" id="KW-0732">Signal</keyword>
<dbReference type="PANTHER" id="PTHR30061:SF50">
    <property type="entry name" value="MALTOSE_MALTODEXTRIN-BINDING PERIPLASMIC PROTEIN"/>
    <property type="match status" value="1"/>
</dbReference>
<gene>
    <name evidence="4" type="ORF">GCM10022204_25560</name>
</gene>
<accession>A0ABP7DNB6</accession>
<evidence type="ECO:0000256" key="3">
    <source>
        <dbReference type="ARBA" id="ARBA00022729"/>
    </source>
</evidence>
<dbReference type="SUPFAM" id="SSF53850">
    <property type="entry name" value="Periplasmic binding protein-like II"/>
    <property type="match status" value="1"/>
</dbReference>
<evidence type="ECO:0000256" key="2">
    <source>
        <dbReference type="ARBA" id="ARBA00022448"/>
    </source>
</evidence>
<evidence type="ECO:0000313" key="4">
    <source>
        <dbReference type="EMBL" id="GAA3706616.1"/>
    </source>
</evidence>
<dbReference type="PANTHER" id="PTHR30061">
    <property type="entry name" value="MALTOSE-BINDING PERIPLASMIC PROTEIN"/>
    <property type="match status" value="1"/>
</dbReference>
<protein>
    <submittedName>
        <fullName evidence="4">Sugar ABC transporter substrate-binding protein</fullName>
    </submittedName>
</protein>
<reference evidence="5" key="1">
    <citation type="journal article" date="2019" name="Int. J. Syst. Evol. Microbiol.">
        <title>The Global Catalogue of Microorganisms (GCM) 10K type strain sequencing project: providing services to taxonomists for standard genome sequencing and annotation.</title>
        <authorList>
            <consortium name="The Broad Institute Genomics Platform"/>
            <consortium name="The Broad Institute Genome Sequencing Center for Infectious Disease"/>
            <person name="Wu L."/>
            <person name="Ma J."/>
        </authorList>
    </citation>
    <scope>NUCLEOTIDE SEQUENCE [LARGE SCALE GENOMIC DNA]</scope>
    <source>
        <strain evidence="5">JCM 16548</strain>
    </source>
</reference>
<dbReference type="EMBL" id="BAAAYX010000009">
    <property type="protein sequence ID" value="GAA3706616.1"/>
    <property type="molecule type" value="Genomic_DNA"/>
</dbReference>
<dbReference type="Proteomes" id="UP001500051">
    <property type="component" value="Unassembled WGS sequence"/>
</dbReference>
<proteinExistence type="inferred from homology"/>
<evidence type="ECO:0000313" key="5">
    <source>
        <dbReference type="Proteomes" id="UP001500051"/>
    </source>
</evidence>
<name>A0ABP7DNB6_9ACTN</name>
<keyword evidence="5" id="KW-1185">Reference proteome</keyword>
<sequence>MQKGLDTCAKQLGITIDREVVPGDTLIAKVLQQASSKTLPDVLMLDNPDIQQIAATGALAPLGTYGITGDGIQEGVVQAATYDGELYGAQPVTNTIAIFYNKDILAKAGIEPPTTWAELKDSAKKLTQGKQYGFAFDGTADYEGAWQFLPAMWTNGGDETNLKTPEVAEALQLWKDLVDSGAASKSVVTWGQGDVADQFKAGRAAMMLNGPWNIPSLSQEKDLNWGTATFPVNKEGQASVAPLGGEAWTVPVTGDDAKQAKAAEFVKCLNSDDVAMQFAKDRSVIPTNLELAKKYAAEVPEMAAFATQVATARSRTGKLGEKWPDTAKIIYSGMQLTLTGQAPAADAMAKAGAQ</sequence>
<organism evidence="4 5">
    <name type="scientific">Microlunatus aurantiacus</name>
    <dbReference type="NCBI Taxonomy" id="446786"/>
    <lineage>
        <taxon>Bacteria</taxon>
        <taxon>Bacillati</taxon>
        <taxon>Actinomycetota</taxon>
        <taxon>Actinomycetes</taxon>
        <taxon>Propionibacteriales</taxon>
        <taxon>Propionibacteriaceae</taxon>
        <taxon>Microlunatus</taxon>
    </lineage>
</organism>